<dbReference type="EMBL" id="POSP01000003">
    <property type="protein sequence ID" value="PND38180.1"/>
    <property type="molecule type" value="Genomic_DNA"/>
</dbReference>
<dbReference type="RefSeq" id="WP_102768100.1">
    <property type="nucleotide sequence ID" value="NZ_POSP01000003.1"/>
</dbReference>
<dbReference type="Proteomes" id="UP000235916">
    <property type="component" value="Unassembled WGS sequence"/>
</dbReference>
<gene>
    <name evidence="3" type="ORF">C1O66_12065</name>
</gene>
<evidence type="ECO:0008006" key="5">
    <source>
        <dbReference type="Google" id="ProtNLM"/>
    </source>
</evidence>
<dbReference type="PROSITE" id="PS51257">
    <property type="entry name" value="PROKAR_LIPOPROTEIN"/>
    <property type="match status" value="1"/>
</dbReference>
<feature type="compositionally biased region" description="Polar residues" evidence="1">
    <location>
        <begin position="179"/>
        <end position="188"/>
    </location>
</feature>
<accession>A0A2N8KXK3</accession>
<reference evidence="3 4" key="1">
    <citation type="submission" date="2018-01" db="EMBL/GenBank/DDBJ databases">
        <title>Draft genome sequence of Paucibacter aquatile CR182 isolated from freshwater of the Nakdong River.</title>
        <authorList>
            <person name="Choi A."/>
            <person name="Chung E.J."/>
        </authorList>
    </citation>
    <scope>NUCLEOTIDE SEQUENCE [LARGE SCALE GENOMIC DNA]</scope>
    <source>
        <strain evidence="3 4">CR182</strain>
    </source>
</reference>
<dbReference type="OrthoDB" id="9820707at2"/>
<proteinExistence type="predicted"/>
<dbReference type="AlphaFoldDB" id="A0A2N8KXK3"/>
<keyword evidence="4" id="KW-1185">Reference proteome</keyword>
<name>A0A2N8KXK3_9BURK</name>
<protein>
    <recommendedName>
        <fullName evidence="5">Curli production assembly/transport component CsgG</fullName>
    </recommendedName>
</protein>
<evidence type="ECO:0000256" key="1">
    <source>
        <dbReference type="SAM" id="MobiDB-lite"/>
    </source>
</evidence>
<keyword evidence="2" id="KW-0732">Signal</keyword>
<feature type="signal peptide" evidence="2">
    <location>
        <begin position="1"/>
        <end position="23"/>
    </location>
</feature>
<comment type="caution">
    <text evidence="3">The sequence shown here is derived from an EMBL/GenBank/DDBJ whole genome shotgun (WGS) entry which is preliminary data.</text>
</comment>
<sequence length="329" mass="35824">MPRLCSPTQAASAALTCLLLALAGCKSNPPSPHEKDKIELSQGAIRMPSGVYLGGLQTIDQAARTKLYVSMESIGDPSNPKLLFPPEMAQAVGLSKRQMNRNLMDTILASRRFDVLEMGNSVTAEASSFQVAAMVKDAWQSLEPMEGGRRVAVTRVLLSLQIKDLYTGELLQDRAISVEGQSGQSSGDRTVLGPQDKPNQPQVQQALANDYKKAMHRAFKEATLRIQEVFRPLGKVVSLDGDTMGLFGGIRQGFQGKDELVVFRVRTLRLPNGKEEISSTIPVAAVRCDGVGSNTSQCDIIRKHPQHQVQPGDYAVLSEYSKDNGARME</sequence>
<evidence type="ECO:0000313" key="3">
    <source>
        <dbReference type="EMBL" id="PND38180.1"/>
    </source>
</evidence>
<feature type="chain" id="PRO_5014731168" description="Curli production assembly/transport component CsgG" evidence="2">
    <location>
        <begin position="24"/>
        <end position="329"/>
    </location>
</feature>
<feature type="region of interest" description="Disordered" evidence="1">
    <location>
        <begin position="179"/>
        <end position="201"/>
    </location>
</feature>
<organism evidence="3 4">
    <name type="scientific">Kinneretia aquatilis</name>
    <dbReference type="NCBI Taxonomy" id="2070761"/>
    <lineage>
        <taxon>Bacteria</taxon>
        <taxon>Pseudomonadati</taxon>
        <taxon>Pseudomonadota</taxon>
        <taxon>Betaproteobacteria</taxon>
        <taxon>Burkholderiales</taxon>
        <taxon>Sphaerotilaceae</taxon>
        <taxon>Roseateles</taxon>
    </lineage>
</organism>
<evidence type="ECO:0000313" key="4">
    <source>
        <dbReference type="Proteomes" id="UP000235916"/>
    </source>
</evidence>
<evidence type="ECO:0000256" key="2">
    <source>
        <dbReference type="SAM" id="SignalP"/>
    </source>
</evidence>